<dbReference type="InterPro" id="IPR001680">
    <property type="entry name" value="WD40_rpt"/>
</dbReference>
<dbReference type="PANTHER" id="PTHR19865:SF0">
    <property type="entry name" value="U3 SMALL NUCLEOLAR RNA-INTERACTING PROTEIN 2"/>
    <property type="match status" value="1"/>
</dbReference>
<evidence type="ECO:0000313" key="8">
    <source>
        <dbReference type="EMBL" id="WFD21333.1"/>
    </source>
</evidence>
<dbReference type="InterPro" id="IPR036322">
    <property type="entry name" value="WD40_repeat_dom_sf"/>
</dbReference>
<evidence type="ECO:0000256" key="5">
    <source>
        <dbReference type="ARBA" id="ARBA00025740"/>
    </source>
</evidence>
<dbReference type="Gene3D" id="2.130.10.10">
    <property type="entry name" value="YVTN repeat-like/Quinoprotein amine dehydrogenase"/>
    <property type="match status" value="2"/>
</dbReference>
<dbReference type="PANTHER" id="PTHR19865">
    <property type="entry name" value="U3 SMALL NUCLEOLAR RNA INTERACTING PROTEIN 2"/>
    <property type="match status" value="1"/>
</dbReference>
<evidence type="ECO:0000256" key="4">
    <source>
        <dbReference type="ARBA" id="ARBA00023242"/>
    </source>
</evidence>
<feature type="repeat" description="WD" evidence="6">
    <location>
        <begin position="299"/>
        <end position="340"/>
    </location>
</feature>
<dbReference type="Pfam" id="PF00400">
    <property type="entry name" value="WD40"/>
    <property type="match status" value="5"/>
</dbReference>
<feature type="repeat" description="WD" evidence="6">
    <location>
        <begin position="213"/>
        <end position="244"/>
    </location>
</feature>
<feature type="repeat" description="WD" evidence="6">
    <location>
        <begin position="129"/>
        <end position="170"/>
    </location>
</feature>
<feature type="compositionally biased region" description="Basic residues" evidence="7">
    <location>
        <begin position="7"/>
        <end position="19"/>
    </location>
</feature>
<gene>
    <name evidence="8" type="primary">RRP9</name>
    <name evidence="8" type="ORF">MCAP1_003594</name>
</gene>
<dbReference type="InterPro" id="IPR015943">
    <property type="entry name" value="WD40/YVTN_repeat-like_dom_sf"/>
</dbReference>
<feature type="region of interest" description="Disordered" evidence="7">
    <location>
        <begin position="1"/>
        <end position="57"/>
    </location>
</feature>
<evidence type="ECO:0000313" key="9">
    <source>
        <dbReference type="Proteomes" id="UP001220961"/>
    </source>
</evidence>
<dbReference type="Pfam" id="PF21032">
    <property type="entry name" value="PROPPIN"/>
    <property type="match status" value="1"/>
</dbReference>
<dbReference type="InterPro" id="IPR039241">
    <property type="entry name" value="Rrp9-like"/>
</dbReference>
<keyword evidence="2 6" id="KW-0853">WD repeat</keyword>
<feature type="compositionally biased region" description="Acidic residues" evidence="7">
    <location>
        <begin position="28"/>
        <end position="41"/>
    </location>
</feature>
<evidence type="ECO:0000256" key="2">
    <source>
        <dbReference type="ARBA" id="ARBA00022574"/>
    </source>
</evidence>
<evidence type="ECO:0000256" key="6">
    <source>
        <dbReference type="PROSITE-ProRule" id="PRU00221"/>
    </source>
</evidence>
<comment type="similarity">
    <text evidence="5">Belongs to the WD repeat PROPPIN family.</text>
</comment>
<reference evidence="8" key="1">
    <citation type="submission" date="2023-03" db="EMBL/GenBank/DDBJ databases">
        <title>Mating type loci evolution in Malassezia.</title>
        <authorList>
            <person name="Coelho M.A."/>
        </authorList>
    </citation>
    <scope>NUCLEOTIDE SEQUENCE</scope>
    <source>
        <strain evidence="8">CBS 10434</strain>
    </source>
</reference>
<dbReference type="GO" id="GO:0034511">
    <property type="term" value="F:U3 snoRNA binding"/>
    <property type="evidence" value="ECO:0007669"/>
    <property type="project" value="InterPro"/>
</dbReference>
<feature type="repeat" description="WD" evidence="6">
    <location>
        <begin position="257"/>
        <end position="298"/>
    </location>
</feature>
<evidence type="ECO:0000256" key="3">
    <source>
        <dbReference type="ARBA" id="ARBA00022737"/>
    </source>
</evidence>
<proteinExistence type="inferred from homology"/>
<feature type="compositionally biased region" description="Basic and acidic residues" evidence="7">
    <location>
        <begin position="42"/>
        <end position="57"/>
    </location>
</feature>
<feature type="repeat" description="WD" evidence="6">
    <location>
        <begin position="421"/>
        <end position="462"/>
    </location>
</feature>
<dbReference type="SUPFAM" id="SSF117289">
    <property type="entry name" value="Nucleoporin domain"/>
    <property type="match status" value="1"/>
</dbReference>
<protein>
    <submittedName>
        <fullName evidence="8">Pre-rRNA processing protein</fullName>
    </submittedName>
</protein>
<keyword evidence="3" id="KW-0677">Repeat</keyword>
<evidence type="ECO:0000256" key="7">
    <source>
        <dbReference type="SAM" id="MobiDB-lite"/>
    </source>
</evidence>
<sequence length="935" mass="101242">MSDPFFQKKRQRTHKGAPRPRRETERDSDSDDGAGLDAVEDMDLRHSFDEPAADEYRETPAEAKVRLARLYLEGLRENEETIEGIDAAAVDRDNIAARLRKDVEEGSGRLHVRVAARLQAPRTDDILAVQGHRAPVTCARTGAASPYLFTADKDGRIVQWRLRDGSQACVLPRASASAPIPTSHTSGAARRRARARYAEKGGAYAGHAALAPGEGHAKGVYALAVSDDGQLCASAGQEHHIGIWRTSPAPTQWVQALRGHKDAVRALAFRHGTHELLSASYDRTVKLFDASQLSYIETLFGHQEAIQDLACLRAERAVTAGGRDRTCRLWKIREESQLVFRGGSRSKAQALLEGGDLVDTPTKNEVQEGSIDCVAMIDDHHFVSGSDSGVLSLWSVAKKKPLFSVHAAHGWHEHEHATEGLQRMPRYITSVACLPYGDVFVSGSWDGVVRVWGLDEGLRSFRLLFELPAPGVVNSLQLVTPEIEHMDDYPVVPALWRRRGRLDAPLAPSAAASAAPAAPKRTRRAGLSTADGRVLGHKESIPPLLLAALAPEPKADRWLHTDSAATGALVVPLAAFNQDFSCVALATPHGYSISSCEPCQLVYAKATAPTALVEMLFCTSLIAVVPAADASGDERRRLQILNTKRQSTICELVFPAPIHAVRLNRRRLVVVLPEALYVYDISNMKLLHTIDHPQSLCALAPSSESCILAYAAPGPRTEAPGPSSHVVLYDLLTLSVAGVVQAHRSSLACLALNASGTLLATASEKGTVVRVFSVPEGRLQYQFRRGSYSARIHSLTFNAASTLLCVTSDSDTVHIFRLSPAARIDEPDAALAAKKRTGLLTSWHKQGAAVANALGGYLPTTWTDVWEPARDFAWLKLPSAGMRTVAAVCNTLPLVFVLTHDGRLLTFALDLDCGGECTLVKQHALLHASSYSTNA</sequence>
<organism evidence="8 9">
    <name type="scientific">Malassezia caprae</name>
    <dbReference type="NCBI Taxonomy" id="1381934"/>
    <lineage>
        <taxon>Eukaryota</taxon>
        <taxon>Fungi</taxon>
        <taxon>Dikarya</taxon>
        <taxon>Basidiomycota</taxon>
        <taxon>Ustilaginomycotina</taxon>
        <taxon>Malasseziomycetes</taxon>
        <taxon>Malasseziales</taxon>
        <taxon>Malasseziaceae</taxon>
        <taxon>Malassezia</taxon>
    </lineage>
</organism>
<dbReference type="SMART" id="SM00320">
    <property type="entry name" value="WD40"/>
    <property type="match status" value="8"/>
</dbReference>
<accession>A0AAF0EBI8</accession>
<evidence type="ECO:0000256" key="1">
    <source>
        <dbReference type="ARBA" id="ARBA00004123"/>
    </source>
</evidence>
<dbReference type="GO" id="GO:0032040">
    <property type="term" value="C:small-subunit processome"/>
    <property type="evidence" value="ECO:0007669"/>
    <property type="project" value="TreeGrafter"/>
</dbReference>
<dbReference type="GO" id="GO:0005737">
    <property type="term" value="C:cytoplasm"/>
    <property type="evidence" value="ECO:0007669"/>
    <property type="project" value="UniProtKB-ARBA"/>
</dbReference>
<dbReference type="Proteomes" id="UP001220961">
    <property type="component" value="Chromosome 8"/>
</dbReference>
<keyword evidence="9" id="KW-1185">Reference proteome</keyword>
<dbReference type="PROSITE" id="PS50082">
    <property type="entry name" value="WD_REPEATS_2"/>
    <property type="match status" value="5"/>
</dbReference>
<keyword evidence="4" id="KW-0539">Nucleus</keyword>
<dbReference type="InterPro" id="IPR048720">
    <property type="entry name" value="PROPPIN"/>
</dbReference>
<comment type="subcellular location">
    <subcellularLocation>
        <location evidence="1">Nucleus</location>
    </subcellularLocation>
</comment>
<dbReference type="EMBL" id="CP119915">
    <property type="protein sequence ID" value="WFD21333.1"/>
    <property type="molecule type" value="Genomic_DNA"/>
</dbReference>
<name>A0AAF0EBI8_9BASI</name>
<dbReference type="SUPFAM" id="SSF50978">
    <property type="entry name" value="WD40 repeat-like"/>
    <property type="match status" value="1"/>
</dbReference>
<dbReference type="AlphaFoldDB" id="A0AAF0EBI8"/>
<dbReference type="PROSITE" id="PS50294">
    <property type="entry name" value="WD_REPEATS_REGION"/>
    <property type="match status" value="1"/>
</dbReference>